<comment type="miscellaneous">
    <text evidence="9">This enzyme catalyzes only one turnover and therefore is not strictly catalytic. According to one definition, an enzyme is a biocatalyst that acts repeatedly and over many reaction cycles.</text>
</comment>
<dbReference type="InterPro" id="IPR014048">
    <property type="entry name" value="MethylDNA_cys_MeTrfase_DNA-bd"/>
</dbReference>
<feature type="domain" description="Methylguanine DNA methyltransferase ribonuclease-like" evidence="11">
    <location>
        <begin position="7"/>
        <end position="66"/>
    </location>
</feature>
<keyword evidence="13" id="KW-1185">Reference proteome</keyword>
<keyword evidence="6 9" id="KW-0227">DNA damage</keyword>
<keyword evidence="5 9" id="KW-0808">Transferase</keyword>
<dbReference type="HAMAP" id="MF_00772">
    <property type="entry name" value="OGT"/>
    <property type="match status" value="1"/>
</dbReference>
<name>A0A410QFS2_9FIRM</name>
<dbReference type="PANTHER" id="PTHR10815">
    <property type="entry name" value="METHYLATED-DNA--PROTEIN-CYSTEINE METHYLTRANSFERASE"/>
    <property type="match status" value="1"/>
</dbReference>
<reference evidence="13" key="1">
    <citation type="submission" date="2019-01" db="EMBL/GenBank/DDBJ databases">
        <title>Draft genomes of a novel of Sporanaerobacter strains.</title>
        <authorList>
            <person name="Ma S."/>
        </authorList>
    </citation>
    <scope>NUCLEOTIDE SEQUENCE [LARGE SCALE GENOMIC DNA]</scope>
    <source>
        <strain evidence="13">NJN-17</strain>
    </source>
</reference>
<dbReference type="SUPFAM" id="SSF53155">
    <property type="entry name" value="Methylated DNA-protein cysteine methyltransferase domain"/>
    <property type="match status" value="1"/>
</dbReference>
<dbReference type="SUPFAM" id="SSF46767">
    <property type="entry name" value="Methylated DNA-protein cysteine methyltransferase, C-terminal domain"/>
    <property type="match status" value="1"/>
</dbReference>
<evidence type="ECO:0000256" key="8">
    <source>
        <dbReference type="ARBA" id="ARBA00049348"/>
    </source>
</evidence>
<evidence type="ECO:0000259" key="11">
    <source>
        <dbReference type="Pfam" id="PF02870"/>
    </source>
</evidence>
<dbReference type="GO" id="GO:0006307">
    <property type="term" value="P:DNA alkylation repair"/>
    <property type="evidence" value="ECO:0007669"/>
    <property type="project" value="UniProtKB-UniRule"/>
</dbReference>
<keyword evidence="3 9" id="KW-0963">Cytoplasm</keyword>
<keyword evidence="4 9" id="KW-0489">Methyltransferase</keyword>
<comment type="similarity">
    <text evidence="2 9">Belongs to the MGMT family.</text>
</comment>
<dbReference type="InterPro" id="IPR023546">
    <property type="entry name" value="MGMT"/>
</dbReference>
<evidence type="ECO:0000256" key="9">
    <source>
        <dbReference type="HAMAP-Rule" id="MF_00772"/>
    </source>
</evidence>
<dbReference type="PANTHER" id="PTHR10815:SF5">
    <property type="entry name" value="METHYLATED-DNA--PROTEIN-CYSTEINE METHYLTRANSFERASE"/>
    <property type="match status" value="1"/>
</dbReference>
<comment type="catalytic activity">
    <reaction evidence="8 9">
        <text>a 6-O-methyl-2'-deoxyguanosine in DNA + L-cysteinyl-[protein] = S-methyl-L-cysteinyl-[protein] + a 2'-deoxyguanosine in DNA</text>
        <dbReference type="Rhea" id="RHEA:24000"/>
        <dbReference type="Rhea" id="RHEA-COMP:10131"/>
        <dbReference type="Rhea" id="RHEA-COMP:10132"/>
        <dbReference type="Rhea" id="RHEA-COMP:11367"/>
        <dbReference type="Rhea" id="RHEA-COMP:11368"/>
        <dbReference type="ChEBI" id="CHEBI:29950"/>
        <dbReference type="ChEBI" id="CHEBI:82612"/>
        <dbReference type="ChEBI" id="CHEBI:85445"/>
        <dbReference type="ChEBI" id="CHEBI:85448"/>
        <dbReference type="EC" id="2.1.1.63"/>
    </reaction>
</comment>
<dbReference type="EMBL" id="CP035282">
    <property type="protein sequence ID" value="QAT62860.1"/>
    <property type="molecule type" value="Genomic_DNA"/>
</dbReference>
<dbReference type="GO" id="GO:0032259">
    <property type="term" value="P:methylation"/>
    <property type="evidence" value="ECO:0007669"/>
    <property type="project" value="UniProtKB-KW"/>
</dbReference>
<evidence type="ECO:0000256" key="4">
    <source>
        <dbReference type="ARBA" id="ARBA00022603"/>
    </source>
</evidence>
<dbReference type="Gene3D" id="3.30.160.70">
    <property type="entry name" value="Methylated DNA-protein cysteine methyltransferase domain"/>
    <property type="match status" value="1"/>
</dbReference>
<protein>
    <recommendedName>
        <fullName evidence="9">Methylated-DNA--protein-cysteine methyltransferase</fullName>
        <ecNumber evidence="9">2.1.1.63</ecNumber>
    </recommendedName>
    <alternativeName>
        <fullName evidence="9">6-O-methylguanine-DNA methyltransferase</fullName>
        <shortName evidence="9">MGMT</shortName>
    </alternativeName>
    <alternativeName>
        <fullName evidence="9">O-6-methylguanine-DNA-alkyltransferase</fullName>
    </alternativeName>
</protein>
<dbReference type="PROSITE" id="PS00374">
    <property type="entry name" value="MGMT"/>
    <property type="match status" value="1"/>
</dbReference>
<evidence type="ECO:0000256" key="6">
    <source>
        <dbReference type="ARBA" id="ARBA00022763"/>
    </source>
</evidence>
<dbReference type="NCBIfam" id="TIGR00589">
    <property type="entry name" value="ogt"/>
    <property type="match status" value="1"/>
</dbReference>
<feature type="domain" description="Methylated-DNA-[protein]-cysteine S-methyltransferase DNA binding" evidence="10">
    <location>
        <begin position="72"/>
        <end position="151"/>
    </location>
</feature>
<dbReference type="GO" id="GO:0005737">
    <property type="term" value="C:cytoplasm"/>
    <property type="evidence" value="ECO:0007669"/>
    <property type="project" value="UniProtKB-SubCell"/>
</dbReference>
<keyword evidence="7 9" id="KW-0234">DNA repair</keyword>
<evidence type="ECO:0000313" key="13">
    <source>
        <dbReference type="Proteomes" id="UP000287969"/>
    </source>
</evidence>
<dbReference type="InterPro" id="IPR036388">
    <property type="entry name" value="WH-like_DNA-bd_sf"/>
</dbReference>
<dbReference type="Pfam" id="PF02870">
    <property type="entry name" value="Methyltransf_1N"/>
    <property type="match status" value="1"/>
</dbReference>
<comment type="catalytic activity">
    <reaction evidence="1 9">
        <text>a 4-O-methyl-thymidine in DNA + L-cysteinyl-[protein] = a thymidine in DNA + S-methyl-L-cysteinyl-[protein]</text>
        <dbReference type="Rhea" id="RHEA:53428"/>
        <dbReference type="Rhea" id="RHEA-COMP:10131"/>
        <dbReference type="Rhea" id="RHEA-COMP:10132"/>
        <dbReference type="Rhea" id="RHEA-COMP:13555"/>
        <dbReference type="Rhea" id="RHEA-COMP:13556"/>
        <dbReference type="ChEBI" id="CHEBI:29950"/>
        <dbReference type="ChEBI" id="CHEBI:82612"/>
        <dbReference type="ChEBI" id="CHEBI:137386"/>
        <dbReference type="ChEBI" id="CHEBI:137387"/>
        <dbReference type="EC" id="2.1.1.63"/>
    </reaction>
</comment>
<dbReference type="CDD" id="cd06445">
    <property type="entry name" value="ATase"/>
    <property type="match status" value="1"/>
</dbReference>
<dbReference type="AlphaFoldDB" id="A0A410QFS2"/>
<evidence type="ECO:0000256" key="3">
    <source>
        <dbReference type="ARBA" id="ARBA00022490"/>
    </source>
</evidence>
<evidence type="ECO:0000256" key="1">
    <source>
        <dbReference type="ARBA" id="ARBA00001286"/>
    </source>
</evidence>
<gene>
    <name evidence="12" type="ORF">EQM13_15425</name>
</gene>
<proteinExistence type="inferred from homology"/>
<dbReference type="EC" id="2.1.1.63" evidence="9"/>
<dbReference type="RefSeq" id="WP_114219193.1">
    <property type="nucleotide sequence ID" value="NZ_CP035282.1"/>
</dbReference>
<comment type="subcellular location">
    <subcellularLocation>
        <location evidence="9">Cytoplasm</location>
    </subcellularLocation>
</comment>
<dbReference type="InterPro" id="IPR008332">
    <property type="entry name" value="MethylG_MeTrfase_N"/>
</dbReference>
<feature type="active site" description="Nucleophile; methyl group acceptor" evidence="9">
    <location>
        <position position="123"/>
    </location>
</feature>
<dbReference type="GO" id="GO:0003908">
    <property type="term" value="F:methylated-DNA-[protein]-cysteine S-methyltransferase activity"/>
    <property type="evidence" value="ECO:0007669"/>
    <property type="project" value="UniProtKB-UniRule"/>
</dbReference>
<evidence type="ECO:0000256" key="7">
    <source>
        <dbReference type="ARBA" id="ARBA00023204"/>
    </source>
</evidence>
<organism evidence="12 13">
    <name type="scientific">Acidilutibacter cellobiosedens</name>
    <dbReference type="NCBI Taxonomy" id="2507161"/>
    <lineage>
        <taxon>Bacteria</taxon>
        <taxon>Bacillati</taxon>
        <taxon>Bacillota</taxon>
        <taxon>Tissierellia</taxon>
        <taxon>Tissierellales</taxon>
        <taxon>Acidilutibacteraceae</taxon>
        <taxon>Acidilutibacter</taxon>
    </lineage>
</organism>
<dbReference type="Gene3D" id="1.10.10.10">
    <property type="entry name" value="Winged helix-like DNA-binding domain superfamily/Winged helix DNA-binding domain"/>
    <property type="match status" value="1"/>
</dbReference>
<dbReference type="FunFam" id="1.10.10.10:FF:000214">
    <property type="entry name" value="Methylated-DNA--protein-cysteine methyltransferase"/>
    <property type="match status" value="1"/>
</dbReference>
<dbReference type="InterPro" id="IPR036631">
    <property type="entry name" value="MGMT_N_sf"/>
</dbReference>
<dbReference type="Pfam" id="PF01035">
    <property type="entry name" value="DNA_binding_1"/>
    <property type="match status" value="1"/>
</dbReference>
<dbReference type="OrthoDB" id="9802228at2"/>
<comment type="function">
    <text evidence="9">Involved in the cellular defense against the biological effects of O6-methylguanine (O6-MeG) and O4-methylthymine (O4-MeT) in DNA. Repairs the methylated nucleobase in DNA by stoichiometrically transferring the methyl group to a cysteine residue in the enzyme. This is a suicide reaction: the enzyme is irreversibly inactivated.</text>
</comment>
<evidence type="ECO:0000313" key="12">
    <source>
        <dbReference type="EMBL" id="QAT62860.1"/>
    </source>
</evidence>
<evidence type="ECO:0000256" key="5">
    <source>
        <dbReference type="ARBA" id="ARBA00022679"/>
    </source>
</evidence>
<sequence length="162" mass="18084">MNNAYCYETIIGKITIVENGVGIIRVNFGEQIPENTNVFETPLLKKANRELQEYFNGKRKSFDLPLVPQGTEFQQRVWRALQAIPYGETLSYKDIAINVDNSKASRAVGMANNRNPIPIIIPCHRVIGANGSLVGYGGGLNIKEKLLEIEKNGRCTSWTSEI</sequence>
<dbReference type="KEGG" id="spoa:EQM13_15425"/>
<dbReference type="InterPro" id="IPR036217">
    <property type="entry name" value="MethylDNA_cys_MeTrfase_DNAb"/>
</dbReference>
<evidence type="ECO:0000259" key="10">
    <source>
        <dbReference type="Pfam" id="PF01035"/>
    </source>
</evidence>
<evidence type="ECO:0000256" key="2">
    <source>
        <dbReference type="ARBA" id="ARBA00008711"/>
    </source>
</evidence>
<dbReference type="Proteomes" id="UP000287969">
    <property type="component" value="Chromosome"/>
</dbReference>
<accession>A0A410QFS2</accession>
<dbReference type="InterPro" id="IPR001497">
    <property type="entry name" value="MethylDNA_cys_MeTrfase_AS"/>
</dbReference>